<dbReference type="SUPFAM" id="SSF63380">
    <property type="entry name" value="Riboflavin synthase domain-like"/>
    <property type="match status" value="1"/>
</dbReference>
<evidence type="ECO:0000256" key="4">
    <source>
        <dbReference type="ARBA" id="ARBA00022723"/>
    </source>
</evidence>
<dbReference type="PANTHER" id="PTHR47354:SF8">
    <property type="entry name" value="1,2-PHENYLACETYL-COA EPOXIDASE, SUBUNIT E"/>
    <property type="match status" value="1"/>
</dbReference>
<dbReference type="SUPFAM" id="SSF54292">
    <property type="entry name" value="2Fe-2S ferredoxin-like"/>
    <property type="match status" value="1"/>
</dbReference>
<feature type="domain" description="FAD-binding FR-type" evidence="13">
    <location>
        <begin position="314"/>
        <end position="419"/>
    </location>
</feature>
<dbReference type="Pfam" id="PF00175">
    <property type="entry name" value="NAD_binding_1"/>
    <property type="match status" value="1"/>
</dbReference>
<evidence type="ECO:0000256" key="9">
    <source>
        <dbReference type="ARBA" id="ARBA00023075"/>
    </source>
</evidence>
<comment type="caution">
    <text evidence="14">The sequence shown here is derived from an EMBL/GenBank/DDBJ whole genome shotgun (WGS) entry which is preliminary data.</text>
</comment>
<keyword evidence="8" id="KW-0411">Iron-sulfur</keyword>
<dbReference type="PROSITE" id="PS51085">
    <property type="entry name" value="2FE2S_FER_2"/>
    <property type="match status" value="1"/>
</dbReference>
<feature type="domain" description="2Fe-2S ferredoxin-type" evidence="12">
    <location>
        <begin position="564"/>
        <end position="653"/>
    </location>
</feature>
<dbReference type="InterPro" id="IPR017938">
    <property type="entry name" value="Riboflavin_synthase-like_b-brl"/>
</dbReference>
<dbReference type="InterPro" id="IPR036010">
    <property type="entry name" value="2Fe-2S_ferredoxin-like_sf"/>
</dbReference>
<evidence type="ECO:0000256" key="8">
    <source>
        <dbReference type="ARBA" id="ARBA00023014"/>
    </source>
</evidence>
<dbReference type="Gene3D" id="2.40.30.10">
    <property type="entry name" value="Translation factors"/>
    <property type="match status" value="1"/>
</dbReference>
<gene>
    <name evidence="14" type="ORF">HCJ96_03775</name>
</gene>
<evidence type="ECO:0000256" key="5">
    <source>
        <dbReference type="ARBA" id="ARBA00022827"/>
    </source>
</evidence>
<dbReference type="RefSeq" id="WP_169209710.1">
    <property type="nucleotide sequence ID" value="NZ_JAATNW010000002.1"/>
</dbReference>
<dbReference type="InterPro" id="IPR001433">
    <property type="entry name" value="OxRdtase_FAD/NAD-bd"/>
</dbReference>
<keyword evidence="11" id="KW-1133">Transmembrane helix</keyword>
<keyword evidence="3" id="KW-0001">2Fe-2S</keyword>
<dbReference type="InterPro" id="IPR006058">
    <property type="entry name" value="2Fe2S_fd_BS"/>
</dbReference>
<reference evidence="14 15" key="1">
    <citation type="submission" date="2020-03" db="EMBL/GenBank/DDBJ databases">
        <title>Alteromonas ponticola sp. nov., isolated from seawater.</title>
        <authorList>
            <person name="Yoon J.-H."/>
            <person name="Kim Y.-O."/>
        </authorList>
    </citation>
    <scope>NUCLEOTIDE SEQUENCE [LARGE SCALE GENOMIC DNA]</scope>
    <source>
        <strain evidence="14 15">MYP5</strain>
    </source>
</reference>
<dbReference type="CDD" id="cd00207">
    <property type="entry name" value="fer2"/>
    <property type="match status" value="1"/>
</dbReference>
<dbReference type="Gene3D" id="3.10.20.30">
    <property type="match status" value="1"/>
</dbReference>
<keyword evidence="6" id="KW-0560">Oxidoreductase</keyword>
<keyword evidence="11" id="KW-0472">Membrane</keyword>
<evidence type="ECO:0000256" key="10">
    <source>
        <dbReference type="ARBA" id="ARBA00034078"/>
    </source>
</evidence>
<evidence type="ECO:0000256" key="3">
    <source>
        <dbReference type="ARBA" id="ARBA00022714"/>
    </source>
</evidence>
<evidence type="ECO:0000256" key="6">
    <source>
        <dbReference type="ARBA" id="ARBA00023002"/>
    </source>
</evidence>
<proteinExistence type="predicted"/>
<dbReference type="Proteomes" id="UP000709336">
    <property type="component" value="Unassembled WGS sequence"/>
</dbReference>
<dbReference type="Pfam" id="PF00111">
    <property type="entry name" value="Fer2"/>
    <property type="match status" value="1"/>
</dbReference>
<evidence type="ECO:0000259" key="13">
    <source>
        <dbReference type="PROSITE" id="PS51384"/>
    </source>
</evidence>
<sequence length="653" mass="74013">MRVHRLIETRKVMALHASETQPIFEERWQQSVPAIAWGTLALFCAFIIGYASVLFAVAHALIPLTFAAVICTVLAYIGFTLVHDAGHGNIIHAASSSKWCETAIGWIAGIPLLLVPFPAFKLLHDRHHAFTNDPEQDPDHFHFGKRWYQVALNCFYIPFQYLTFMFLKLRHEPVIRATYPTTVLYFLLVFSLLGCLLYMGFLLEIVALLIVPNLIAVFVLTLFFDYLPHYPHTALDKYQNSSIFPSVWLNVLLMGQNYHLIHHLYPRVPWYRYQQVYRNVAAELRAQDAPITSLMKLSKAHETVLKVEQGEPIPAYMIMTVARIEAITPDAVKITLVLPGNKTLRFYAGQYIVLSKVLNHISVSRCYSLCNASIDECSSYLEIAVKRCTNGVFSTYLHTQLKMGDKLKVGGPFGQFGLSIYKKSAPSCMVFFAGGSGITPIISMIKRCLQHGSDVTIHLVYFSKKPTHTMFKNALLALAEQHKEKFGVTFVYSNGFDSTKEKLCYTQRLITSLVYRGYQRFFICGPRPLFDFIYKRLRKYEIAEADITSEQFSIPHTEPRGHAFNVEVIGKYARQEIRVAANQTVLEIAKQHNIVWNYACEQGHCGSCRARLIAGECTLLNPHSAALSGDKHRSGIILLCQCQPLSDLVLTHE</sequence>
<feature type="transmembrane region" description="Helical" evidence="11">
    <location>
        <begin position="103"/>
        <end position="120"/>
    </location>
</feature>
<feature type="transmembrane region" description="Helical" evidence="11">
    <location>
        <begin position="61"/>
        <end position="82"/>
    </location>
</feature>
<evidence type="ECO:0000313" key="14">
    <source>
        <dbReference type="EMBL" id="NMH59140.1"/>
    </source>
</evidence>
<evidence type="ECO:0000259" key="12">
    <source>
        <dbReference type="PROSITE" id="PS51085"/>
    </source>
</evidence>
<dbReference type="SUPFAM" id="SSF52343">
    <property type="entry name" value="Ferredoxin reductase-like, C-terminal NADP-linked domain"/>
    <property type="match status" value="1"/>
</dbReference>
<keyword evidence="7" id="KW-0408">Iron</keyword>
<keyword evidence="2" id="KW-0285">Flavoprotein</keyword>
<accession>A0ABX1R1S8</accession>
<dbReference type="PANTHER" id="PTHR47354">
    <property type="entry name" value="NADH OXIDOREDUCTASE HCR"/>
    <property type="match status" value="1"/>
</dbReference>
<name>A0ABX1R1S8_9ALTE</name>
<evidence type="ECO:0000256" key="11">
    <source>
        <dbReference type="SAM" id="Phobius"/>
    </source>
</evidence>
<feature type="transmembrane region" description="Helical" evidence="11">
    <location>
        <begin position="147"/>
        <end position="167"/>
    </location>
</feature>
<dbReference type="Pfam" id="PF00487">
    <property type="entry name" value="FA_desaturase"/>
    <property type="match status" value="1"/>
</dbReference>
<keyword evidence="11" id="KW-0812">Transmembrane</keyword>
<feature type="transmembrane region" description="Helical" evidence="11">
    <location>
        <begin position="179"/>
        <end position="199"/>
    </location>
</feature>
<dbReference type="Gene3D" id="3.40.50.80">
    <property type="entry name" value="Nucleotide-binding domain of ferredoxin-NADP reductase (FNR) module"/>
    <property type="match status" value="1"/>
</dbReference>
<comment type="cofactor">
    <cofactor evidence="1">
        <name>FAD</name>
        <dbReference type="ChEBI" id="CHEBI:57692"/>
    </cofactor>
</comment>
<dbReference type="PRINTS" id="PR00410">
    <property type="entry name" value="PHEHYDRXLASE"/>
</dbReference>
<keyword evidence="5" id="KW-0274">FAD</keyword>
<evidence type="ECO:0000256" key="1">
    <source>
        <dbReference type="ARBA" id="ARBA00001974"/>
    </source>
</evidence>
<organism evidence="14 15">
    <name type="scientific">Alteromonas ponticola</name>
    <dbReference type="NCBI Taxonomy" id="2720613"/>
    <lineage>
        <taxon>Bacteria</taxon>
        <taxon>Pseudomonadati</taxon>
        <taxon>Pseudomonadota</taxon>
        <taxon>Gammaproteobacteria</taxon>
        <taxon>Alteromonadales</taxon>
        <taxon>Alteromonadaceae</taxon>
        <taxon>Alteromonas/Salinimonas group</taxon>
        <taxon>Alteromonas</taxon>
    </lineage>
</organism>
<dbReference type="InterPro" id="IPR012675">
    <property type="entry name" value="Beta-grasp_dom_sf"/>
</dbReference>
<dbReference type="InterPro" id="IPR017927">
    <property type="entry name" value="FAD-bd_FR_type"/>
</dbReference>
<dbReference type="Pfam" id="PF00970">
    <property type="entry name" value="FAD_binding_6"/>
    <property type="match status" value="1"/>
</dbReference>
<dbReference type="PROSITE" id="PS51384">
    <property type="entry name" value="FAD_FR"/>
    <property type="match status" value="1"/>
</dbReference>
<dbReference type="PROSITE" id="PS00197">
    <property type="entry name" value="2FE2S_FER_1"/>
    <property type="match status" value="1"/>
</dbReference>
<keyword evidence="4" id="KW-0479">Metal-binding</keyword>
<dbReference type="InterPro" id="IPR039261">
    <property type="entry name" value="FNR_nucleotide-bd"/>
</dbReference>
<evidence type="ECO:0000256" key="2">
    <source>
        <dbReference type="ARBA" id="ARBA00022630"/>
    </source>
</evidence>
<dbReference type="InterPro" id="IPR008333">
    <property type="entry name" value="Cbr1-like_FAD-bd_dom"/>
</dbReference>
<dbReference type="EMBL" id="JAATNW010000002">
    <property type="protein sequence ID" value="NMH59140.1"/>
    <property type="molecule type" value="Genomic_DNA"/>
</dbReference>
<comment type="cofactor">
    <cofactor evidence="10">
        <name>[2Fe-2S] cluster</name>
        <dbReference type="ChEBI" id="CHEBI:190135"/>
    </cofactor>
</comment>
<feature type="transmembrane region" description="Helical" evidence="11">
    <location>
        <begin position="34"/>
        <end position="55"/>
    </location>
</feature>
<dbReference type="InterPro" id="IPR050415">
    <property type="entry name" value="MRET"/>
</dbReference>
<keyword evidence="15" id="KW-1185">Reference proteome</keyword>
<feature type="transmembrane region" description="Helical" evidence="11">
    <location>
        <begin position="205"/>
        <end position="227"/>
    </location>
</feature>
<evidence type="ECO:0000313" key="15">
    <source>
        <dbReference type="Proteomes" id="UP000709336"/>
    </source>
</evidence>
<evidence type="ECO:0000256" key="7">
    <source>
        <dbReference type="ARBA" id="ARBA00023004"/>
    </source>
</evidence>
<keyword evidence="9" id="KW-0830">Ubiquinone</keyword>
<protein>
    <submittedName>
        <fullName evidence="14">2Fe-2S iron-sulfur cluster binding domain-containing protein</fullName>
    </submittedName>
</protein>
<dbReference type="InterPro" id="IPR005804">
    <property type="entry name" value="FA_desaturase_dom"/>
</dbReference>
<dbReference type="InterPro" id="IPR001041">
    <property type="entry name" value="2Fe-2S_ferredoxin-type"/>
</dbReference>